<accession>A0A9D1A5B1</accession>
<dbReference type="NCBIfam" id="TIGR00172">
    <property type="entry name" value="maf"/>
    <property type="match status" value="1"/>
</dbReference>
<comment type="subcellular location">
    <subcellularLocation>
        <location evidence="3">Cytoplasm</location>
    </subcellularLocation>
</comment>
<comment type="caution">
    <text evidence="4">The sequence shown here is derived from an EMBL/GenBank/DDBJ whole genome shotgun (WGS) entry which is preliminary data.</text>
</comment>
<dbReference type="EMBL" id="DVGC01000050">
    <property type="protein sequence ID" value="HIR06033.1"/>
    <property type="molecule type" value="Genomic_DNA"/>
</dbReference>
<keyword evidence="3" id="KW-0963">Cytoplasm</keyword>
<comment type="similarity">
    <text evidence="3">Belongs to the Maf family. YhdE subfamily.</text>
</comment>
<feature type="site" description="Important for substrate specificity" evidence="3">
    <location>
        <position position="14"/>
    </location>
</feature>
<feature type="active site" description="Proton acceptor" evidence="3">
    <location>
        <position position="71"/>
    </location>
</feature>
<reference evidence="4" key="1">
    <citation type="submission" date="2020-10" db="EMBL/GenBank/DDBJ databases">
        <authorList>
            <person name="Gilroy R."/>
        </authorList>
    </citation>
    <scope>NUCLEOTIDE SEQUENCE</scope>
    <source>
        <strain evidence="4">CHK180-2868</strain>
    </source>
</reference>
<dbReference type="InterPro" id="IPR003697">
    <property type="entry name" value="Maf-like"/>
</dbReference>
<dbReference type="GO" id="GO:0005737">
    <property type="term" value="C:cytoplasm"/>
    <property type="evidence" value="ECO:0007669"/>
    <property type="project" value="UniProtKB-SubCell"/>
</dbReference>
<organism evidence="4 5">
    <name type="scientific">Candidatus Copromonas faecavium</name>
    <name type="common">nom. illeg.</name>
    <dbReference type="NCBI Taxonomy" id="2840740"/>
    <lineage>
        <taxon>Bacteria</taxon>
        <taxon>Bacillati</taxon>
        <taxon>Bacillota</taxon>
        <taxon>Clostridia</taxon>
        <taxon>Lachnospirales</taxon>
        <taxon>Lachnospiraceae</taxon>
        <taxon>Candidatus Copromonas (nom. illeg.)</taxon>
    </lineage>
</organism>
<evidence type="ECO:0000256" key="2">
    <source>
        <dbReference type="ARBA" id="ARBA00022801"/>
    </source>
</evidence>
<dbReference type="PANTHER" id="PTHR43213">
    <property type="entry name" value="BIFUNCTIONAL DTTP/UTP PYROPHOSPHATASE/METHYLTRANSFERASE PROTEIN-RELATED"/>
    <property type="match status" value="1"/>
</dbReference>
<feature type="site" description="Important for substrate specificity" evidence="3">
    <location>
        <position position="160"/>
    </location>
</feature>
<gene>
    <name evidence="4" type="primary">maf</name>
    <name evidence="4" type="ORF">IAB28_08735</name>
</gene>
<dbReference type="HAMAP" id="MF_00528">
    <property type="entry name" value="Maf"/>
    <property type="match status" value="1"/>
</dbReference>
<dbReference type="GO" id="GO:0047429">
    <property type="term" value="F:nucleoside triphosphate diphosphatase activity"/>
    <property type="evidence" value="ECO:0007669"/>
    <property type="project" value="UniProtKB-EC"/>
</dbReference>
<dbReference type="Pfam" id="PF02545">
    <property type="entry name" value="Maf"/>
    <property type="match status" value="1"/>
</dbReference>
<evidence type="ECO:0000256" key="1">
    <source>
        <dbReference type="ARBA" id="ARBA00001968"/>
    </source>
</evidence>
<evidence type="ECO:0000313" key="5">
    <source>
        <dbReference type="Proteomes" id="UP000824250"/>
    </source>
</evidence>
<dbReference type="EC" id="3.6.1.9" evidence="3"/>
<dbReference type="Gene3D" id="3.90.950.10">
    <property type="match status" value="1"/>
</dbReference>
<feature type="site" description="Important for substrate specificity" evidence="3">
    <location>
        <position position="72"/>
    </location>
</feature>
<dbReference type="AlphaFoldDB" id="A0A9D1A5B1"/>
<dbReference type="SUPFAM" id="SSF52972">
    <property type="entry name" value="ITPase-like"/>
    <property type="match status" value="1"/>
</dbReference>
<dbReference type="Proteomes" id="UP000824250">
    <property type="component" value="Unassembled WGS sequence"/>
</dbReference>
<name>A0A9D1A5B1_9FIRM</name>
<dbReference type="InterPro" id="IPR029001">
    <property type="entry name" value="ITPase-like_fam"/>
</dbReference>
<comment type="cofactor">
    <cofactor evidence="1 3">
        <name>a divalent metal cation</name>
        <dbReference type="ChEBI" id="CHEBI:60240"/>
    </cofactor>
</comment>
<sequence>MENRRIVLASASPRRKELMNQIGLEPDIVISHIKERVTSSVPSQVVMELASQKAEDVAKNQEPGTFVIGADTVVAADGIILGKPSDHQEARRMLGMLEGKKHQVYTGVCIIRCGEPGRAGEKAIFFDEADVEVAHMSEAEMEEYAGMEEPMDKAGAYGIQGFFARYIKGITGSYANVMGLPVHLVYQELKKLGFWEMENRTGKESQ</sequence>
<protein>
    <recommendedName>
        <fullName evidence="3">dTTP/UTP pyrophosphatase</fullName>
        <shortName evidence="3">dTTPase/UTPase</shortName>
        <ecNumber evidence="3">3.6.1.9</ecNumber>
    </recommendedName>
    <alternativeName>
        <fullName evidence="3">Nucleoside triphosphate pyrophosphatase</fullName>
    </alternativeName>
    <alternativeName>
        <fullName evidence="3">Nucleotide pyrophosphatase</fullName>
        <shortName evidence="3">Nucleotide PPase</shortName>
    </alternativeName>
</protein>
<keyword evidence="2 3" id="KW-0378">Hydrolase</keyword>
<proteinExistence type="inferred from homology"/>
<keyword evidence="3" id="KW-0546">Nucleotide metabolism</keyword>
<comment type="caution">
    <text evidence="3">Lacks conserved residue(s) required for the propagation of feature annotation.</text>
</comment>
<dbReference type="GO" id="GO:0009117">
    <property type="term" value="P:nucleotide metabolic process"/>
    <property type="evidence" value="ECO:0007669"/>
    <property type="project" value="UniProtKB-KW"/>
</dbReference>
<evidence type="ECO:0000256" key="3">
    <source>
        <dbReference type="HAMAP-Rule" id="MF_00528"/>
    </source>
</evidence>
<comment type="catalytic activity">
    <reaction evidence="3">
        <text>UTP + H2O = UMP + diphosphate + H(+)</text>
        <dbReference type="Rhea" id="RHEA:29395"/>
        <dbReference type="ChEBI" id="CHEBI:15377"/>
        <dbReference type="ChEBI" id="CHEBI:15378"/>
        <dbReference type="ChEBI" id="CHEBI:33019"/>
        <dbReference type="ChEBI" id="CHEBI:46398"/>
        <dbReference type="ChEBI" id="CHEBI:57865"/>
        <dbReference type="EC" id="3.6.1.9"/>
    </reaction>
</comment>
<comment type="catalytic activity">
    <reaction evidence="3">
        <text>dTTP + H2O = dTMP + diphosphate + H(+)</text>
        <dbReference type="Rhea" id="RHEA:28534"/>
        <dbReference type="ChEBI" id="CHEBI:15377"/>
        <dbReference type="ChEBI" id="CHEBI:15378"/>
        <dbReference type="ChEBI" id="CHEBI:33019"/>
        <dbReference type="ChEBI" id="CHEBI:37568"/>
        <dbReference type="ChEBI" id="CHEBI:63528"/>
        <dbReference type="EC" id="3.6.1.9"/>
    </reaction>
</comment>
<dbReference type="PIRSF" id="PIRSF006305">
    <property type="entry name" value="Maf"/>
    <property type="match status" value="1"/>
</dbReference>
<evidence type="ECO:0000313" key="4">
    <source>
        <dbReference type="EMBL" id="HIR06033.1"/>
    </source>
</evidence>
<dbReference type="PANTHER" id="PTHR43213:SF5">
    <property type="entry name" value="BIFUNCTIONAL DTTP_UTP PYROPHOSPHATASE_METHYLTRANSFERASE PROTEIN-RELATED"/>
    <property type="match status" value="1"/>
</dbReference>
<dbReference type="CDD" id="cd00555">
    <property type="entry name" value="Maf"/>
    <property type="match status" value="1"/>
</dbReference>
<reference evidence="4" key="2">
    <citation type="journal article" date="2021" name="PeerJ">
        <title>Extensive microbial diversity within the chicken gut microbiome revealed by metagenomics and culture.</title>
        <authorList>
            <person name="Gilroy R."/>
            <person name="Ravi A."/>
            <person name="Getino M."/>
            <person name="Pursley I."/>
            <person name="Horton D.L."/>
            <person name="Alikhan N.F."/>
            <person name="Baker D."/>
            <person name="Gharbi K."/>
            <person name="Hall N."/>
            <person name="Watson M."/>
            <person name="Adriaenssens E.M."/>
            <person name="Foster-Nyarko E."/>
            <person name="Jarju S."/>
            <person name="Secka A."/>
            <person name="Antonio M."/>
            <person name="Oren A."/>
            <person name="Chaudhuri R.R."/>
            <person name="La Ragione R."/>
            <person name="Hildebrand F."/>
            <person name="Pallen M.J."/>
        </authorList>
    </citation>
    <scope>NUCLEOTIDE SEQUENCE</scope>
    <source>
        <strain evidence="4">CHK180-2868</strain>
    </source>
</reference>
<comment type="function">
    <text evidence="3">Nucleoside triphosphate pyrophosphatase that hydrolyzes dTTP and UTP. May have a dual role in cell division arrest and in preventing the incorporation of modified nucleotides into cellular nucleic acids.</text>
</comment>